<comment type="similarity">
    <text evidence="2">Belongs to the YSL (TC 2.A.67.2) family.</text>
</comment>
<feature type="transmembrane region" description="Helical" evidence="7">
    <location>
        <begin position="159"/>
        <end position="179"/>
    </location>
</feature>
<feature type="transmembrane region" description="Helical" evidence="7">
    <location>
        <begin position="232"/>
        <end position="252"/>
    </location>
</feature>
<keyword evidence="9" id="KW-1185">Reference proteome</keyword>
<evidence type="ECO:0000313" key="9">
    <source>
        <dbReference type="Proteomes" id="UP000886595"/>
    </source>
</evidence>
<dbReference type="GO" id="GO:0016020">
    <property type="term" value="C:membrane"/>
    <property type="evidence" value="ECO:0007669"/>
    <property type="project" value="UniProtKB-SubCell"/>
</dbReference>
<organism evidence="8 9">
    <name type="scientific">Brassica carinata</name>
    <name type="common">Ethiopian mustard</name>
    <name type="synonym">Abyssinian cabbage</name>
    <dbReference type="NCBI Taxonomy" id="52824"/>
    <lineage>
        <taxon>Eukaryota</taxon>
        <taxon>Viridiplantae</taxon>
        <taxon>Streptophyta</taxon>
        <taxon>Embryophyta</taxon>
        <taxon>Tracheophyta</taxon>
        <taxon>Spermatophyta</taxon>
        <taxon>Magnoliopsida</taxon>
        <taxon>eudicotyledons</taxon>
        <taxon>Gunneridae</taxon>
        <taxon>Pentapetalae</taxon>
        <taxon>rosids</taxon>
        <taxon>malvids</taxon>
        <taxon>Brassicales</taxon>
        <taxon>Brassicaceae</taxon>
        <taxon>Brassiceae</taxon>
        <taxon>Brassica</taxon>
    </lineage>
</organism>
<evidence type="ECO:0000256" key="2">
    <source>
        <dbReference type="ARBA" id="ARBA00010276"/>
    </source>
</evidence>
<keyword evidence="4 7" id="KW-0812">Transmembrane</keyword>
<dbReference type="InterPro" id="IPR045035">
    <property type="entry name" value="YSL-like"/>
</dbReference>
<keyword evidence="5 7" id="KW-1133">Transmembrane helix</keyword>
<sequence length="265" mass="30285">MSERIAKQSGDASRGSKDPSLGWIIGFLFVVRFLGLFSVVPLRKIMVIDFKLTYPNGTATAHLINSFHTSQWGQDSQVLSFHFFTLCLLVLTCLLPFDSMLKLYIRKQVRMLGRFFSFSFLWSFFQWFFTGGYNCGFSNFPTFGLKAYQYNNPNVKVLMYKQVFIAVAIILGDGLYNFCKVLSRTLSGLFVQLRGTTRTSFTIEEDPTASQFSPKQSYDDQRRIRFFLKDQIPIWFAIEGYSIIGATSTAILPHSFSDLAQVTKP</sequence>
<dbReference type="EMBL" id="JAAMPC010000007">
    <property type="protein sequence ID" value="KAG2305214.1"/>
    <property type="molecule type" value="Genomic_DNA"/>
</dbReference>
<proteinExistence type="inferred from homology"/>
<evidence type="ECO:0000256" key="5">
    <source>
        <dbReference type="ARBA" id="ARBA00022989"/>
    </source>
</evidence>
<feature type="transmembrane region" description="Helical" evidence="7">
    <location>
        <begin position="21"/>
        <end position="42"/>
    </location>
</feature>
<feature type="transmembrane region" description="Helical" evidence="7">
    <location>
        <begin position="79"/>
        <end position="97"/>
    </location>
</feature>
<evidence type="ECO:0000256" key="4">
    <source>
        <dbReference type="ARBA" id="ARBA00022692"/>
    </source>
</evidence>
<protein>
    <submittedName>
        <fullName evidence="8">Uncharacterized protein</fullName>
    </submittedName>
</protein>
<reference evidence="8 9" key="1">
    <citation type="submission" date="2020-02" db="EMBL/GenBank/DDBJ databases">
        <authorList>
            <person name="Ma Q."/>
            <person name="Huang Y."/>
            <person name="Song X."/>
            <person name="Pei D."/>
        </authorList>
    </citation>
    <scope>NUCLEOTIDE SEQUENCE [LARGE SCALE GENOMIC DNA]</scope>
    <source>
        <strain evidence="8">Sxm20200214</strain>
        <tissue evidence="8">Leaf</tissue>
    </source>
</reference>
<evidence type="ECO:0000313" key="8">
    <source>
        <dbReference type="EMBL" id="KAG2305214.1"/>
    </source>
</evidence>
<evidence type="ECO:0000256" key="7">
    <source>
        <dbReference type="SAM" id="Phobius"/>
    </source>
</evidence>
<evidence type="ECO:0000256" key="3">
    <source>
        <dbReference type="ARBA" id="ARBA00022448"/>
    </source>
</evidence>
<keyword evidence="3" id="KW-0813">Transport</keyword>
<name>A0A8X7SJI2_BRACI</name>
<gene>
    <name evidence="8" type="ORF">Bca52824_033865</name>
</gene>
<dbReference type="GO" id="GO:0035673">
    <property type="term" value="F:oligopeptide transmembrane transporter activity"/>
    <property type="evidence" value="ECO:0007669"/>
    <property type="project" value="InterPro"/>
</dbReference>
<feature type="transmembrane region" description="Helical" evidence="7">
    <location>
        <begin position="109"/>
        <end position="129"/>
    </location>
</feature>
<evidence type="ECO:0000256" key="6">
    <source>
        <dbReference type="ARBA" id="ARBA00023136"/>
    </source>
</evidence>
<dbReference type="OrthoDB" id="627262at2759"/>
<dbReference type="PANTHER" id="PTHR31645">
    <property type="entry name" value="OLIGOPEPTIDE TRANSPORTER YGL114W-RELATED"/>
    <property type="match status" value="1"/>
</dbReference>
<dbReference type="Pfam" id="PF03169">
    <property type="entry name" value="OPT"/>
    <property type="match status" value="1"/>
</dbReference>
<comment type="caution">
    <text evidence="8">The sequence shown here is derived from an EMBL/GenBank/DDBJ whole genome shotgun (WGS) entry which is preliminary data.</text>
</comment>
<accession>A0A8X7SJI2</accession>
<dbReference type="AlphaFoldDB" id="A0A8X7SJI2"/>
<dbReference type="InterPro" id="IPR004813">
    <property type="entry name" value="OPT"/>
</dbReference>
<dbReference type="PANTHER" id="PTHR31645:SF71">
    <property type="entry name" value="(RAPE) HYPOTHETICAL PROTEIN"/>
    <property type="match status" value="1"/>
</dbReference>
<comment type="subcellular location">
    <subcellularLocation>
        <location evidence="1">Membrane</location>
        <topology evidence="1">Multi-pass membrane protein</topology>
    </subcellularLocation>
</comment>
<dbReference type="Proteomes" id="UP000886595">
    <property type="component" value="Unassembled WGS sequence"/>
</dbReference>
<keyword evidence="6 7" id="KW-0472">Membrane</keyword>
<evidence type="ECO:0000256" key="1">
    <source>
        <dbReference type="ARBA" id="ARBA00004141"/>
    </source>
</evidence>